<reference evidence="2 3" key="1">
    <citation type="submission" date="2024-04" db="EMBL/GenBank/DDBJ databases">
        <title>Phyllosticta paracitricarpa is synonymous to the EU quarantine fungus P. citricarpa based on phylogenomic analyses.</title>
        <authorList>
            <consortium name="Lawrence Berkeley National Laboratory"/>
            <person name="Van Ingen-Buijs V.A."/>
            <person name="Van Westerhoven A.C."/>
            <person name="Haridas S."/>
            <person name="Skiadas P."/>
            <person name="Martin F."/>
            <person name="Groenewald J.Z."/>
            <person name="Crous P.W."/>
            <person name="Seidl M.F."/>
        </authorList>
    </citation>
    <scope>NUCLEOTIDE SEQUENCE [LARGE SCALE GENOMIC DNA]</scope>
    <source>
        <strain evidence="2 3">CBS 123374</strain>
    </source>
</reference>
<proteinExistence type="predicted"/>
<keyword evidence="3" id="KW-1185">Reference proteome</keyword>
<feature type="compositionally biased region" description="Low complexity" evidence="1">
    <location>
        <begin position="46"/>
        <end position="62"/>
    </location>
</feature>
<sequence length="264" mass="28933">MLPPPLPSLLHTPAEPLQTHLPSLLSCPAHQATALPPPKPHHPATPRHATPSAAQRSAASPRCDSHASGGRGGALPLLGLKRAQRRFDLRERREGRRGRAGGPSLFLSRTAGVRRRRRRSRYCTVGARRRELPSCDGAFLRVSVVEAWNRQGGYEVQWMDERRACCLVSSLQDQEQDQDRVTAQRGDGVRRQNAATREAEVGKEEAVLYPYPYSSPSPTLTPEHGRGVAALSPTDAFPPSPLPHEGMNARRLGVRVRAPATTMV</sequence>
<name>A0ABR1YVG6_9PEZI</name>
<dbReference type="EMBL" id="JBBWRZ010000004">
    <property type="protein sequence ID" value="KAK8238553.1"/>
    <property type="molecule type" value="Genomic_DNA"/>
</dbReference>
<evidence type="ECO:0000313" key="3">
    <source>
        <dbReference type="Proteomes" id="UP001492380"/>
    </source>
</evidence>
<comment type="caution">
    <text evidence="2">The sequence shown here is derived from an EMBL/GenBank/DDBJ whole genome shotgun (WGS) entry which is preliminary data.</text>
</comment>
<evidence type="ECO:0000256" key="1">
    <source>
        <dbReference type="SAM" id="MobiDB-lite"/>
    </source>
</evidence>
<feature type="compositionally biased region" description="Basic and acidic residues" evidence="1">
    <location>
        <begin position="177"/>
        <end position="190"/>
    </location>
</feature>
<organism evidence="2 3">
    <name type="scientific">Phyllosticta capitalensis</name>
    <dbReference type="NCBI Taxonomy" id="121624"/>
    <lineage>
        <taxon>Eukaryota</taxon>
        <taxon>Fungi</taxon>
        <taxon>Dikarya</taxon>
        <taxon>Ascomycota</taxon>
        <taxon>Pezizomycotina</taxon>
        <taxon>Dothideomycetes</taxon>
        <taxon>Dothideomycetes incertae sedis</taxon>
        <taxon>Botryosphaeriales</taxon>
        <taxon>Phyllostictaceae</taxon>
        <taxon>Phyllosticta</taxon>
    </lineage>
</organism>
<feature type="region of interest" description="Disordered" evidence="1">
    <location>
        <begin position="177"/>
        <end position="198"/>
    </location>
</feature>
<accession>A0ABR1YVG6</accession>
<gene>
    <name evidence="2" type="ORF">HDK90DRAFT_229561</name>
</gene>
<dbReference type="Proteomes" id="UP001492380">
    <property type="component" value="Unassembled WGS sequence"/>
</dbReference>
<feature type="region of interest" description="Disordered" evidence="1">
    <location>
        <begin position="29"/>
        <end position="77"/>
    </location>
</feature>
<evidence type="ECO:0000313" key="2">
    <source>
        <dbReference type="EMBL" id="KAK8238553.1"/>
    </source>
</evidence>
<protein>
    <submittedName>
        <fullName evidence="2">Uncharacterized protein</fullName>
    </submittedName>
</protein>